<protein>
    <submittedName>
        <fullName evidence="1">Pyridoxal phosphate-dependent transferase</fullName>
    </submittedName>
</protein>
<keyword evidence="1" id="KW-0808">Transferase</keyword>
<keyword evidence="2" id="KW-1185">Reference proteome</keyword>
<evidence type="ECO:0000313" key="2">
    <source>
        <dbReference type="Proteomes" id="UP000790377"/>
    </source>
</evidence>
<accession>A0ACB8AJ20</accession>
<comment type="caution">
    <text evidence="1">The sequence shown here is derived from an EMBL/GenBank/DDBJ whole genome shotgun (WGS) entry which is preliminary data.</text>
</comment>
<dbReference type="EMBL" id="MU267645">
    <property type="protein sequence ID" value="KAH7912733.1"/>
    <property type="molecule type" value="Genomic_DNA"/>
</dbReference>
<evidence type="ECO:0000313" key="1">
    <source>
        <dbReference type="EMBL" id="KAH7912733.1"/>
    </source>
</evidence>
<sequence length="624" mass="68380">MCFFSPNRDGIIAIVNRGGVTVMIIDALVDSTANFLEKVNPIFDAGGRERKHIKSALGEPDITFTFTWDTSPATLWATNSRLLQFQTARISSGDITIQSTASQETFWNEKYTAKYSLEFPPLVYVPLAPPASQQDDAARAYSAFLKTFPEYQTTWIIDTLRRTDFARLDRVGETYVDYMGGSQLPESLVRVHGDFLTQSVMGNTHSVSSRQVYSKLSTRCADEARDAILSFFRAPSGYTVIFTANATGALKLVGEAFPFTEDSCYVLGTDSHNSVHGIRQYASRRGAQVHYIPSMSTGGFVPSTAKEILRHHKSKSNNLFALTGQSNISNAKNPLSILDYASSLGYYTLLDAAALAPTSVISLSETPVDAMAVSFYKMFGYPTGVGALVVKESFLQQLERPWFAGGTVDIVQVPGPIITRTARLHEQFEDGTINYLTLPAVTDGLRFLSAYLPFLPLRLSCLLHFLTTSILRLRHDSTGTPVVKILSKLPSRRLRSVGEQADTGSIISLVFLSPSGQMMPNSFIEYVAVSQSISLRTGCMCNPGGAAALLGIESDMDRLYPGVTLKDFEAAVGRELGVVRISLGLASTFQDVWKVIRFVATIANDGSRQSLWDSWMNIPIGQAV</sequence>
<reference evidence="1" key="1">
    <citation type="journal article" date="2021" name="New Phytol.">
        <title>Evolutionary innovations through gain and loss of genes in the ectomycorrhizal Boletales.</title>
        <authorList>
            <person name="Wu G."/>
            <person name="Miyauchi S."/>
            <person name="Morin E."/>
            <person name="Kuo A."/>
            <person name="Drula E."/>
            <person name="Varga T."/>
            <person name="Kohler A."/>
            <person name="Feng B."/>
            <person name="Cao Y."/>
            <person name="Lipzen A."/>
            <person name="Daum C."/>
            <person name="Hundley H."/>
            <person name="Pangilinan J."/>
            <person name="Johnson J."/>
            <person name="Barry K."/>
            <person name="LaButti K."/>
            <person name="Ng V."/>
            <person name="Ahrendt S."/>
            <person name="Min B."/>
            <person name="Choi I.G."/>
            <person name="Park H."/>
            <person name="Plett J.M."/>
            <person name="Magnuson J."/>
            <person name="Spatafora J.W."/>
            <person name="Nagy L.G."/>
            <person name="Henrissat B."/>
            <person name="Grigoriev I.V."/>
            <person name="Yang Z.L."/>
            <person name="Xu J."/>
            <person name="Martin F.M."/>
        </authorList>
    </citation>
    <scope>NUCLEOTIDE SEQUENCE</scope>
    <source>
        <strain evidence="1">ATCC 28755</strain>
    </source>
</reference>
<organism evidence="1 2">
    <name type="scientific">Hygrophoropsis aurantiaca</name>
    <dbReference type="NCBI Taxonomy" id="72124"/>
    <lineage>
        <taxon>Eukaryota</taxon>
        <taxon>Fungi</taxon>
        <taxon>Dikarya</taxon>
        <taxon>Basidiomycota</taxon>
        <taxon>Agaricomycotina</taxon>
        <taxon>Agaricomycetes</taxon>
        <taxon>Agaricomycetidae</taxon>
        <taxon>Boletales</taxon>
        <taxon>Coniophorineae</taxon>
        <taxon>Hygrophoropsidaceae</taxon>
        <taxon>Hygrophoropsis</taxon>
    </lineage>
</organism>
<proteinExistence type="predicted"/>
<gene>
    <name evidence="1" type="ORF">BJ138DRAFT_1178619</name>
</gene>
<name>A0ACB8AJ20_9AGAM</name>
<dbReference type="Proteomes" id="UP000790377">
    <property type="component" value="Unassembled WGS sequence"/>
</dbReference>